<dbReference type="AlphaFoldDB" id="A0A9P0CJ88"/>
<protein>
    <recommendedName>
        <fullName evidence="9">Beta-galactosidase</fullName>
    </recommendedName>
</protein>
<dbReference type="OrthoDB" id="1657402at2759"/>
<gene>
    <name evidence="7" type="ORF">PSYICH_LOCUS736</name>
</gene>
<feature type="domain" description="Beta-galactosidase 1-like first all-beta" evidence="5">
    <location>
        <begin position="216"/>
        <end position="336"/>
    </location>
</feature>
<dbReference type="InterPro" id="IPR017853">
    <property type="entry name" value="GH"/>
</dbReference>
<feature type="domain" description="Beta-galactosidase galactose-binding" evidence="6">
    <location>
        <begin position="359"/>
        <end position="415"/>
    </location>
</feature>
<dbReference type="EMBL" id="OV651813">
    <property type="protein sequence ID" value="CAH1099662.1"/>
    <property type="molecule type" value="Genomic_DNA"/>
</dbReference>
<evidence type="ECO:0000256" key="1">
    <source>
        <dbReference type="ARBA" id="ARBA00009809"/>
    </source>
</evidence>
<dbReference type="Gene3D" id="3.20.20.80">
    <property type="entry name" value="Glycosidases"/>
    <property type="match status" value="1"/>
</dbReference>
<dbReference type="Pfam" id="PF21317">
    <property type="entry name" value="BetaGal_ABD_1"/>
    <property type="match status" value="1"/>
</dbReference>
<dbReference type="Pfam" id="PF21467">
    <property type="entry name" value="BetaGal_gal-bd"/>
    <property type="match status" value="1"/>
</dbReference>
<dbReference type="PANTHER" id="PTHR23421">
    <property type="entry name" value="BETA-GALACTOSIDASE RELATED"/>
    <property type="match status" value="1"/>
</dbReference>
<dbReference type="Gene3D" id="2.60.120.260">
    <property type="entry name" value="Galactose-binding domain-like"/>
    <property type="match status" value="2"/>
</dbReference>
<dbReference type="InterPro" id="IPR001944">
    <property type="entry name" value="Glycoside_Hdrlase_35"/>
</dbReference>
<evidence type="ECO:0000256" key="2">
    <source>
        <dbReference type="ARBA" id="ARBA00022801"/>
    </source>
</evidence>
<dbReference type="InterPro" id="IPR031330">
    <property type="entry name" value="Gly_Hdrlase_35_cat"/>
</dbReference>
<evidence type="ECO:0000313" key="7">
    <source>
        <dbReference type="EMBL" id="CAH1099662.1"/>
    </source>
</evidence>
<evidence type="ECO:0000259" key="4">
    <source>
        <dbReference type="Pfam" id="PF01301"/>
    </source>
</evidence>
<dbReference type="InterPro" id="IPR048913">
    <property type="entry name" value="BetaGal_gal-bd"/>
</dbReference>
<dbReference type="SUPFAM" id="SSF49785">
    <property type="entry name" value="Galactose-binding domain-like"/>
    <property type="match status" value="1"/>
</dbReference>
<dbReference type="Pfam" id="PF01301">
    <property type="entry name" value="Glyco_hydro_35"/>
    <property type="match status" value="1"/>
</dbReference>
<evidence type="ECO:0008006" key="9">
    <source>
        <dbReference type="Google" id="ProtNLM"/>
    </source>
</evidence>
<proteinExistence type="inferred from homology"/>
<dbReference type="InterPro" id="IPR048912">
    <property type="entry name" value="BetaGal1-like_ABD1"/>
</dbReference>
<dbReference type="SUPFAM" id="SSF51445">
    <property type="entry name" value="(Trans)glycosidases"/>
    <property type="match status" value="1"/>
</dbReference>
<keyword evidence="8" id="KW-1185">Reference proteome</keyword>
<keyword evidence="3" id="KW-0326">Glycosidase</keyword>
<dbReference type="GO" id="GO:0004553">
    <property type="term" value="F:hydrolase activity, hydrolyzing O-glycosyl compounds"/>
    <property type="evidence" value="ECO:0007669"/>
    <property type="project" value="InterPro"/>
</dbReference>
<evidence type="ECO:0000259" key="6">
    <source>
        <dbReference type="Pfam" id="PF21467"/>
    </source>
</evidence>
<dbReference type="PRINTS" id="PR00742">
    <property type="entry name" value="GLHYDRLASE35"/>
</dbReference>
<dbReference type="InterPro" id="IPR008979">
    <property type="entry name" value="Galactose-bd-like_sf"/>
</dbReference>
<sequence length="445" mass="51068">MLLRMGVVELLFTSDTPSSGFSGTLPGVLATANFQTDPIKELTLLKKYQPDKPLMVTEYWTGWFDHWTEKHHTTPASDFGRVLDKILGFGASVNFYMFHGGTSWGFMNGADLKNKSVTAIDNEGFQPDVTTYDYNAPLSEAGDYTEKYFRAKEIMAKYNKLNIVQPPMPNLTQRYAYQSVRITGEISLQDITNQLPSINTNKLLPMELLPINNNSGQSYGYIIYKNSIINIPKNSILQINGRVCDTVLVLINGILKNKILESKHDLNGFGFWKQKDSKLFLDSKEYKNATLELLVENWGRVNYGFLQQFNQHKGIWQGNVLLNNKVVQFDKIFPLEFKKSFTKSLNHWRIPSFTTGPKLFKAIINITEPKDTYIDMRDWNKGIIIVNNFVLGRYLSLGPQHSIYLPAEFLHNGENKILVFEHFIPARTIKFVDNLIFKQIKKQLH</sequence>
<accession>A0A9P0CJ88</accession>
<dbReference type="GO" id="GO:0005975">
    <property type="term" value="P:carbohydrate metabolic process"/>
    <property type="evidence" value="ECO:0007669"/>
    <property type="project" value="InterPro"/>
</dbReference>
<feature type="domain" description="Glycoside hydrolase 35 catalytic" evidence="4">
    <location>
        <begin position="10"/>
        <end position="157"/>
    </location>
</feature>
<dbReference type="FunFam" id="2.60.120.260:FF:000049">
    <property type="entry name" value="Beta-galactosidase"/>
    <property type="match status" value="1"/>
</dbReference>
<organism evidence="7 8">
    <name type="scientific">Psylliodes chrysocephalus</name>
    <dbReference type="NCBI Taxonomy" id="3402493"/>
    <lineage>
        <taxon>Eukaryota</taxon>
        <taxon>Metazoa</taxon>
        <taxon>Ecdysozoa</taxon>
        <taxon>Arthropoda</taxon>
        <taxon>Hexapoda</taxon>
        <taxon>Insecta</taxon>
        <taxon>Pterygota</taxon>
        <taxon>Neoptera</taxon>
        <taxon>Endopterygota</taxon>
        <taxon>Coleoptera</taxon>
        <taxon>Polyphaga</taxon>
        <taxon>Cucujiformia</taxon>
        <taxon>Chrysomeloidea</taxon>
        <taxon>Chrysomelidae</taxon>
        <taxon>Galerucinae</taxon>
        <taxon>Alticini</taxon>
        <taxon>Psylliodes</taxon>
    </lineage>
</organism>
<name>A0A9P0CJ88_9CUCU</name>
<evidence type="ECO:0000256" key="3">
    <source>
        <dbReference type="ARBA" id="ARBA00023295"/>
    </source>
</evidence>
<reference evidence="7" key="1">
    <citation type="submission" date="2022-01" db="EMBL/GenBank/DDBJ databases">
        <authorList>
            <person name="King R."/>
        </authorList>
    </citation>
    <scope>NUCLEOTIDE SEQUENCE</scope>
</reference>
<evidence type="ECO:0000259" key="5">
    <source>
        <dbReference type="Pfam" id="PF21317"/>
    </source>
</evidence>
<dbReference type="Proteomes" id="UP001153636">
    <property type="component" value="Chromosome 1"/>
</dbReference>
<comment type="similarity">
    <text evidence="1">Belongs to the glycosyl hydrolase 35 family.</text>
</comment>
<evidence type="ECO:0000313" key="8">
    <source>
        <dbReference type="Proteomes" id="UP001153636"/>
    </source>
</evidence>
<keyword evidence="2" id="KW-0378">Hydrolase</keyword>